<dbReference type="Gene3D" id="3.40.395.10">
    <property type="entry name" value="Adenoviral Proteinase, Chain A"/>
    <property type="match status" value="1"/>
</dbReference>
<organism evidence="2 3">
    <name type="scientific">Antrodiella citrinella</name>
    <dbReference type="NCBI Taxonomy" id="2447956"/>
    <lineage>
        <taxon>Eukaryota</taxon>
        <taxon>Fungi</taxon>
        <taxon>Dikarya</taxon>
        <taxon>Basidiomycota</taxon>
        <taxon>Agaricomycotina</taxon>
        <taxon>Agaricomycetes</taxon>
        <taxon>Polyporales</taxon>
        <taxon>Steccherinaceae</taxon>
        <taxon>Antrodiella</taxon>
    </lineage>
</organism>
<comment type="caution">
    <text evidence="2">The sequence shown here is derived from an EMBL/GenBank/DDBJ whole genome shotgun (WGS) entry which is preliminary data.</text>
</comment>
<feature type="compositionally biased region" description="Low complexity" evidence="1">
    <location>
        <begin position="300"/>
        <end position="312"/>
    </location>
</feature>
<dbReference type="AlphaFoldDB" id="A0A4S4LXH5"/>
<feature type="compositionally biased region" description="Basic residues" evidence="1">
    <location>
        <begin position="549"/>
        <end position="560"/>
    </location>
</feature>
<dbReference type="Proteomes" id="UP000308730">
    <property type="component" value="Unassembled WGS sequence"/>
</dbReference>
<feature type="region of interest" description="Disordered" evidence="1">
    <location>
        <begin position="226"/>
        <end position="263"/>
    </location>
</feature>
<dbReference type="CDD" id="cd22265">
    <property type="entry name" value="UDM1_RNF168"/>
    <property type="match status" value="1"/>
</dbReference>
<evidence type="ECO:0000313" key="3">
    <source>
        <dbReference type="Proteomes" id="UP000308730"/>
    </source>
</evidence>
<gene>
    <name evidence="2" type="ORF">EUX98_g9190</name>
</gene>
<proteinExistence type="predicted"/>
<accession>A0A4S4LXH5</accession>
<feature type="region of interest" description="Disordered" evidence="1">
    <location>
        <begin position="357"/>
        <end position="427"/>
    </location>
</feature>
<feature type="compositionally biased region" description="Acidic residues" evidence="1">
    <location>
        <begin position="371"/>
        <end position="382"/>
    </location>
</feature>
<evidence type="ECO:0000256" key="1">
    <source>
        <dbReference type="SAM" id="MobiDB-lite"/>
    </source>
</evidence>
<sequence>MAIEQLHIYLSDEYLFGGHIDQQLSFLRDKLFTHGNILATPPTIVGIDFMDSLLKAKANKSSYQLGKVATLIHDLGVSLRDKTVTSIGGLLHVHGNHYTIFVVDVIGHFIGYGDSFRDEMPSEIRDALTWWVAESMGLDASTIETSWFRELPVTRQKDGFSCGVLALNALGHHFLSTEIPLIVPGERKAVAFERMKMLIAVFDAYANYVSKVYPYEPGTELPLRSMSGCASEQDVPGRSEPDVPIFSMPPEEMDVSDSGLSDHHLNHLTESVANSSDGDMISVSELFSPPHTPFSDRSADSAASDQESSSVSGMREDLPADLERSSTRGPASYYYQTRELSGNTDLRLDDGRFESDDELEYADDPAQAEASEFEPDSGDGEVEGSCNGNIGSLASVERGAAASRETKHSERNSGIVPKSTVPTHPQQRSLAAFFAPVSTAEWLAQEKLRSEVRALEVAEQRESEEVLRQKYAEKKREDARLRQQAFRQRKQRKRSQEESNGQSKQSGSSKAPNKRLKQYDDDDTSTAVAPNFAESSRPRRGFKESLKTKNTKIGRPRTKKATVAQRMNWMQPHIFEQIDAATKATGYPWRPVDIVQRLQRSNPRVFANLKHQRLSEWRDRTILDRFVWKDAVLARTKKGNQPGGENTRLGILHAYPEVVARIKKMLYDLRDASIPLTSVSVRAIIVSCITHDKPELFARKDENGKQRFCCSESFVHRFIKRSLGWSLRRGTRAGQKIPQDADLLLKRAHLRIAAVIRDQGVPDCLIVNSDQTQVIYSAGGAVTYEKTGAKQVAIVGAEEKRAFTLLPEI</sequence>
<name>A0A4S4LXH5_9APHY</name>
<feature type="region of interest" description="Disordered" evidence="1">
    <location>
        <begin position="280"/>
        <end position="338"/>
    </location>
</feature>
<feature type="compositionally biased region" description="Basic and acidic residues" evidence="1">
    <location>
        <begin position="314"/>
        <end position="326"/>
    </location>
</feature>
<feature type="compositionally biased region" description="Low complexity" evidence="1">
    <location>
        <begin position="498"/>
        <end position="510"/>
    </location>
</feature>
<reference evidence="2 3" key="1">
    <citation type="submission" date="2019-02" db="EMBL/GenBank/DDBJ databases">
        <title>Genome sequencing of the rare red list fungi Antrodiella citrinella (Flaviporus citrinellus).</title>
        <authorList>
            <person name="Buettner E."/>
            <person name="Kellner H."/>
        </authorList>
    </citation>
    <scope>NUCLEOTIDE SEQUENCE [LARGE SCALE GENOMIC DNA]</scope>
    <source>
        <strain evidence="2 3">DSM 108506</strain>
    </source>
</reference>
<dbReference type="OrthoDB" id="3341102at2759"/>
<dbReference type="InterPro" id="IPR038765">
    <property type="entry name" value="Papain-like_cys_pep_sf"/>
</dbReference>
<dbReference type="SUPFAM" id="SSF54001">
    <property type="entry name" value="Cysteine proteinases"/>
    <property type="match status" value="1"/>
</dbReference>
<feature type="region of interest" description="Disordered" evidence="1">
    <location>
        <begin position="473"/>
        <end position="562"/>
    </location>
</feature>
<evidence type="ECO:0008006" key="4">
    <source>
        <dbReference type="Google" id="ProtNLM"/>
    </source>
</evidence>
<dbReference type="EMBL" id="SGPM01000678">
    <property type="protein sequence ID" value="THH17105.1"/>
    <property type="molecule type" value="Genomic_DNA"/>
</dbReference>
<protein>
    <recommendedName>
        <fullName evidence="4">Ubiquitin-like protease family profile domain-containing protein</fullName>
    </recommendedName>
</protein>
<keyword evidence="3" id="KW-1185">Reference proteome</keyword>
<evidence type="ECO:0000313" key="2">
    <source>
        <dbReference type="EMBL" id="THH17105.1"/>
    </source>
</evidence>